<evidence type="ECO:0000256" key="6">
    <source>
        <dbReference type="ARBA" id="ARBA00023136"/>
    </source>
</evidence>
<evidence type="ECO:0000313" key="15">
    <source>
        <dbReference type="Proteomes" id="UP000192342"/>
    </source>
</evidence>
<comment type="caution">
    <text evidence="14">The sequence shown here is derived from an EMBL/GenBank/DDBJ whole genome shotgun (WGS) entry which is preliminary data.</text>
</comment>
<keyword evidence="6 8" id="KW-0472">Membrane</keyword>
<evidence type="ECO:0000256" key="11">
    <source>
        <dbReference type="SAM" id="SignalP"/>
    </source>
</evidence>
<dbReference type="Pfam" id="PF07715">
    <property type="entry name" value="Plug"/>
    <property type="match status" value="1"/>
</dbReference>
<keyword evidence="5 9" id="KW-0798">TonB box</keyword>
<comment type="similarity">
    <text evidence="8 9">Belongs to the TonB-dependent receptor family.</text>
</comment>
<reference evidence="14 15" key="1">
    <citation type="submission" date="2013-04" db="EMBL/GenBank/DDBJ databases">
        <title>Oceanococcus atlanticus 22II-S10r2 Genome Sequencing.</title>
        <authorList>
            <person name="Lai Q."/>
            <person name="Li G."/>
            <person name="Shao Z."/>
        </authorList>
    </citation>
    <scope>NUCLEOTIDE SEQUENCE [LARGE SCALE GENOMIC DNA]</scope>
    <source>
        <strain evidence="14 15">22II-S10r2</strain>
    </source>
</reference>
<proteinExistence type="inferred from homology"/>
<evidence type="ECO:0000256" key="10">
    <source>
        <dbReference type="SAM" id="MobiDB-lite"/>
    </source>
</evidence>
<dbReference type="SUPFAM" id="SSF56935">
    <property type="entry name" value="Porins"/>
    <property type="match status" value="1"/>
</dbReference>
<evidence type="ECO:0000256" key="7">
    <source>
        <dbReference type="ARBA" id="ARBA00023237"/>
    </source>
</evidence>
<keyword evidence="11" id="KW-0732">Signal</keyword>
<keyword evidence="7 8" id="KW-0998">Cell outer membrane</keyword>
<evidence type="ECO:0000256" key="3">
    <source>
        <dbReference type="ARBA" id="ARBA00022452"/>
    </source>
</evidence>
<dbReference type="RefSeq" id="WP_158523137.1">
    <property type="nucleotide sequence ID" value="NZ_AQQV01000002.1"/>
</dbReference>
<dbReference type="InterPro" id="IPR000531">
    <property type="entry name" value="Beta-barrel_TonB"/>
</dbReference>
<evidence type="ECO:0000313" key="14">
    <source>
        <dbReference type="EMBL" id="ORE87230.1"/>
    </source>
</evidence>
<sequence length="910" mass="97437">MRVLKIILLPVLLGVAAGPAGAQDDAASLHKMTVTGSRLDNLPLTSPVTVIGRDALRASGALSVGRYLQTLPMMAGAPLGTTVGARDSGGGFSRGIETVELRGLGAKRTLVLVNGRRFVAGGNGTAGVVDLAMLPLAMVERIEILRHGASVEYGADAVAGVVNIITHQADEGLQLLADGRSSDRGDGEAATLSAVYGARLGSTALSLGAEYFDQQPVSKGDRAFSRQLLTVSGEDNAIVPDGSSAPPYGNFRLPSSGERLTLIAGRDGDAADDFRPWISQGEDNDRFNFNPFEDLLQEARRTSLFAQLGHPVSAQTSLFMEGLYQQRDSFTRLAPLPFFTNRLAGVSVSQDNLYNPFGETISDARRRLVEGGARGFAQDNTAWRMVLGAEGQWRAWRWDMALSQARNRVRQHQYGDLLADRVAQALGPSFRDAAGQAVCGTAQAPITDCVPLNLFGGPGSITPAMLADTGLSVLSDRFENEQAVFSLNLGGLLGALPAGPVAVAAGYEYRDERAHDTPDAQTQAGNTTGAARQPTRGRFDSHELYVEAGLPLLSDNRLHLDLGARAIRFSNFDHEWVFDSALQFMPQPDVVLRLAYSQAFRAPTVGELFGGTAQSNPAVDDPCADFSQLDQREIDLCVGQGVPADGSFDQSGNETPQLGGGNPALAPEQADVISAGVSWSPQAWPGLLVSLDIYDIRIDNGIAALGANTLLDQCLATGEANFCQRIERDAHGNIVQVRAELQNIASERARGIDLDMSYSMALAGGRLKPRLLLSHVLMRELKAFPNAAPFVGEGAYDADSFGAIPRWKGHLSLAWQAEHLSLGYAAQWIGRLREQGGEIFPGTSNRVSDRVYHDLHAGWAFDEHASLSVGVDNLLDRDPPFLANGDVANTDVSTYRLLGRTLRVQLSYQL</sequence>
<dbReference type="Pfam" id="PF00593">
    <property type="entry name" value="TonB_dep_Rec_b-barrel"/>
    <property type="match status" value="1"/>
</dbReference>
<keyword evidence="2 8" id="KW-0813">Transport</keyword>
<organism evidence="14 15">
    <name type="scientific">Oceanococcus atlanticus</name>
    <dbReference type="NCBI Taxonomy" id="1317117"/>
    <lineage>
        <taxon>Bacteria</taxon>
        <taxon>Pseudomonadati</taxon>
        <taxon>Pseudomonadota</taxon>
        <taxon>Gammaproteobacteria</taxon>
        <taxon>Chromatiales</taxon>
        <taxon>Oceanococcaceae</taxon>
        <taxon>Oceanococcus</taxon>
    </lineage>
</organism>
<dbReference type="PANTHER" id="PTHR47234">
    <property type="match status" value="1"/>
</dbReference>
<feature type="region of interest" description="Disordered" evidence="10">
    <location>
        <begin position="514"/>
        <end position="536"/>
    </location>
</feature>
<dbReference type="InterPro" id="IPR036942">
    <property type="entry name" value="Beta-barrel_TonB_sf"/>
</dbReference>
<evidence type="ECO:0000259" key="13">
    <source>
        <dbReference type="Pfam" id="PF07715"/>
    </source>
</evidence>
<keyword evidence="3 8" id="KW-1134">Transmembrane beta strand</keyword>
<feature type="domain" description="TonB-dependent receptor plug" evidence="13">
    <location>
        <begin position="45"/>
        <end position="161"/>
    </location>
</feature>
<name>A0A1Y1SE12_9GAMM</name>
<accession>A0A1Y1SE12</accession>
<dbReference type="GO" id="GO:0009279">
    <property type="term" value="C:cell outer membrane"/>
    <property type="evidence" value="ECO:0007669"/>
    <property type="project" value="UniProtKB-SubCell"/>
</dbReference>
<feature type="chain" id="PRO_5013344927" evidence="11">
    <location>
        <begin position="23"/>
        <end position="910"/>
    </location>
</feature>
<dbReference type="InterPro" id="IPR012910">
    <property type="entry name" value="Plug_dom"/>
</dbReference>
<evidence type="ECO:0000256" key="8">
    <source>
        <dbReference type="PROSITE-ProRule" id="PRU01360"/>
    </source>
</evidence>
<dbReference type="InterPro" id="IPR037066">
    <property type="entry name" value="Plug_dom_sf"/>
</dbReference>
<evidence type="ECO:0000256" key="9">
    <source>
        <dbReference type="RuleBase" id="RU003357"/>
    </source>
</evidence>
<evidence type="ECO:0000256" key="2">
    <source>
        <dbReference type="ARBA" id="ARBA00022448"/>
    </source>
</evidence>
<protein>
    <submittedName>
        <fullName evidence="14">TonB-dependent receptor, plug</fullName>
    </submittedName>
</protein>
<keyword evidence="15" id="KW-1185">Reference proteome</keyword>
<comment type="subcellular location">
    <subcellularLocation>
        <location evidence="1 8">Cell outer membrane</location>
        <topology evidence="1 8">Multi-pass membrane protein</topology>
    </subcellularLocation>
</comment>
<feature type="domain" description="TonB-dependent receptor-like beta-barrel" evidence="12">
    <location>
        <begin position="426"/>
        <end position="874"/>
    </location>
</feature>
<dbReference type="InterPro" id="IPR039426">
    <property type="entry name" value="TonB-dep_rcpt-like"/>
</dbReference>
<dbReference type="PANTHER" id="PTHR47234:SF2">
    <property type="entry name" value="TONB-DEPENDENT RECEPTOR"/>
    <property type="match status" value="1"/>
</dbReference>
<evidence type="ECO:0000256" key="5">
    <source>
        <dbReference type="ARBA" id="ARBA00023077"/>
    </source>
</evidence>
<keyword evidence="14" id="KW-0675">Receptor</keyword>
<evidence type="ECO:0000256" key="1">
    <source>
        <dbReference type="ARBA" id="ARBA00004571"/>
    </source>
</evidence>
<dbReference type="AlphaFoldDB" id="A0A1Y1SE12"/>
<dbReference type="EMBL" id="AQQV01000002">
    <property type="protein sequence ID" value="ORE87230.1"/>
    <property type="molecule type" value="Genomic_DNA"/>
</dbReference>
<feature type="compositionally biased region" description="Low complexity" evidence="10">
    <location>
        <begin position="520"/>
        <end position="531"/>
    </location>
</feature>
<evidence type="ECO:0000259" key="12">
    <source>
        <dbReference type="Pfam" id="PF00593"/>
    </source>
</evidence>
<feature type="signal peptide" evidence="11">
    <location>
        <begin position="1"/>
        <end position="22"/>
    </location>
</feature>
<evidence type="ECO:0000256" key="4">
    <source>
        <dbReference type="ARBA" id="ARBA00022692"/>
    </source>
</evidence>
<dbReference type="PROSITE" id="PS52016">
    <property type="entry name" value="TONB_DEPENDENT_REC_3"/>
    <property type="match status" value="1"/>
</dbReference>
<keyword evidence="4 8" id="KW-0812">Transmembrane</keyword>
<dbReference type="Gene3D" id="2.170.130.10">
    <property type="entry name" value="TonB-dependent receptor, plug domain"/>
    <property type="match status" value="1"/>
</dbReference>
<dbReference type="Proteomes" id="UP000192342">
    <property type="component" value="Unassembled WGS sequence"/>
</dbReference>
<dbReference type="STRING" id="1317117.ATO7_09322"/>
<gene>
    <name evidence="14" type="ORF">ATO7_09322</name>
</gene>
<dbReference type="Gene3D" id="2.40.170.20">
    <property type="entry name" value="TonB-dependent receptor, beta-barrel domain"/>
    <property type="match status" value="1"/>
</dbReference>
<dbReference type="OrthoDB" id="9815954at2"/>